<sequence>MKKLEIYKEFDEIIKNAPSLKDYLEEVDQYGQDEFVYYSETTELYDQYKSDCDDWIYEQVEETGLKPWELFEDWDYTINSDRNKFIVIAAMFEGYCRYLLEDYRQE</sequence>
<organism evidence="1 2">
    <name type="scientific">Lactobacillus phage ViSo-2018a</name>
    <dbReference type="NCBI Taxonomy" id="2267607"/>
    <lineage>
        <taxon>Viruses</taxon>
        <taxon>Duplodnaviria</taxon>
        <taxon>Heunggongvirae</taxon>
        <taxon>Uroviricota</taxon>
        <taxon>Caudoviricetes</taxon>
        <taxon>Tybeckvirinae</taxon>
        <taxon>Lidleunavirus</taxon>
        <taxon>Lidleunavirus ViSo2018a</taxon>
    </lineage>
</organism>
<evidence type="ECO:0000313" key="1">
    <source>
        <dbReference type="EMBL" id="AZA17291.1"/>
    </source>
</evidence>
<name>A0A3G6JHF1_9CAUD</name>
<proteinExistence type="predicted"/>
<dbReference type="EMBL" id="CP031026">
    <property type="protein sequence ID" value="AZA17291.1"/>
    <property type="molecule type" value="Genomic_DNA"/>
</dbReference>
<accession>A0A3G6JHF1</accession>
<evidence type="ECO:0000313" key="2">
    <source>
        <dbReference type="Proteomes" id="UP000274035"/>
    </source>
</evidence>
<gene>
    <name evidence="1" type="ORF">DQL93_0560</name>
</gene>
<keyword evidence="2" id="KW-1185">Reference proteome</keyword>
<dbReference type="Proteomes" id="UP000274035">
    <property type="component" value="Segment"/>
</dbReference>
<protein>
    <submittedName>
        <fullName evidence="1">Uncharacterized protein</fullName>
    </submittedName>
</protein>
<reference evidence="1 2" key="1">
    <citation type="submission" date="2018-09" db="EMBL/GenBank/DDBJ databases">
        <authorList>
            <person name="Somerville V."/>
        </authorList>
    </citation>
    <scope>NUCLEOTIDE SEQUENCE [LARGE SCALE GENOMIC DNA]</scope>
</reference>